<dbReference type="OrthoDB" id="1577640at2759"/>
<dbReference type="AlphaFoldDB" id="A0A7H8R806"/>
<dbReference type="GO" id="GO:0003824">
    <property type="term" value="F:catalytic activity"/>
    <property type="evidence" value="ECO:0007669"/>
    <property type="project" value="InterPro"/>
</dbReference>
<dbReference type="PANTHER" id="PTHR46082:SF11">
    <property type="entry name" value="AAA+ ATPASE DOMAIN-CONTAINING PROTEIN-RELATED"/>
    <property type="match status" value="1"/>
</dbReference>
<dbReference type="KEGG" id="trg:TRUGW13939_09680"/>
<reference evidence="3" key="1">
    <citation type="submission" date="2020-06" db="EMBL/GenBank/DDBJ databases">
        <title>A chromosome-scale genome assembly of Talaromyces rugulosus W13939.</title>
        <authorList>
            <person name="Wang B."/>
            <person name="Guo L."/>
            <person name="Ye K."/>
            <person name="Wang L."/>
        </authorList>
    </citation>
    <scope>NUCLEOTIDE SEQUENCE [LARGE SCALE GENOMIC DNA]</scope>
    <source>
        <strain evidence="3">W13939</strain>
    </source>
</reference>
<dbReference type="GeneID" id="55997163"/>
<dbReference type="InterPro" id="IPR031469">
    <property type="entry name" value="SesB_dom"/>
</dbReference>
<dbReference type="EMBL" id="CP055902">
    <property type="protein sequence ID" value="QKX62519.1"/>
    <property type="molecule type" value="Genomic_DNA"/>
</dbReference>
<dbReference type="Pfam" id="PF17046">
    <property type="entry name" value="Ses_B"/>
    <property type="match status" value="1"/>
</dbReference>
<dbReference type="Gene3D" id="3.40.50.1580">
    <property type="entry name" value="Nucleoside phosphorylase domain"/>
    <property type="match status" value="1"/>
</dbReference>
<accession>A0A7H8R806</accession>
<dbReference type="InterPro" id="IPR035994">
    <property type="entry name" value="Nucleoside_phosphorylase_sf"/>
</dbReference>
<dbReference type="InterPro" id="IPR053137">
    <property type="entry name" value="NLR-like"/>
</dbReference>
<organism evidence="2 3">
    <name type="scientific">Talaromyces rugulosus</name>
    <name type="common">Penicillium rugulosum</name>
    <dbReference type="NCBI Taxonomy" id="121627"/>
    <lineage>
        <taxon>Eukaryota</taxon>
        <taxon>Fungi</taxon>
        <taxon>Dikarya</taxon>
        <taxon>Ascomycota</taxon>
        <taxon>Pezizomycotina</taxon>
        <taxon>Eurotiomycetes</taxon>
        <taxon>Eurotiomycetidae</taxon>
        <taxon>Eurotiales</taxon>
        <taxon>Trichocomaceae</taxon>
        <taxon>Talaromyces</taxon>
        <taxon>Talaromyces sect. Islandici</taxon>
    </lineage>
</organism>
<evidence type="ECO:0000313" key="2">
    <source>
        <dbReference type="EMBL" id="QKX62519.1"/>
    </source>
</evidence>
<sequence>MSRPEEYSVGWICGITTDYVAAQALLDEQHQPPEYLHPDDKNDYTLGKIGKHNVALAVIPIGEHGASSAAEVAKYLMRSFPNIRIGLSVGVGGGAPSQNNDIRLGDVVVGIPYNGQGSVLQYDLCKTIQSQSYPTILDRPPLILRTAVNGLQAEYETKGHQLEEAINKALERKPRLWKKFKRPDPISDKLYRSDIYPADIGPTCTLLSQDDSSELVLRDLRTHQDDNPVLHYGLVLSSNLLMKDALLRDKLAAERGVLCFEMQAVGLMQNFPCLVIRGICNYADTHQNKEWQGYASMVAAAYAKDLLSRISPQRMESETKAKDVLMGSDHHTHATFGRKNSGLQIGVNYGPINGVTFGSKRNT</sequence>
<feature type="domain" description="Fungal death-pathway protein SesB" evidence="1">
    <location>
        <begin position="337"/>
        <end position="354"/>
    </location>
</feature>
<evidence type="ECO:0000259" key="1">
    <source>
        <dbReference type="Pfam" id="PF17046"/>
    </source>
</evidence>
<gene>
    <name evidence="2" type="ORF">TRUGW13939_09680</name>
</gene>
<dbReference type="RefSeq" id="XP_035348693.1">
    <property type="nucleotide sequence ID" value="XM_035492800.1"/>
</dbReference>
<dbReference type="GO" id="GO:0009116">
    <property type="term" value="P:nucleoside metabolic process"/>
    <property type="evidence" value="ECO:0007669"/>
    <property type="project" value="InterPro"/>
</dbReference>
<dbReference type="PANTHER" id="PTHR46082">
    <property type="entry name" value="ATP/GTP-BINDING PROTEIN-RELATED"/>
    <property type="match status" value="1"/>
</dbReference>
<keyword evidence="3" id="KW-1185">Reference proteome</keyword>
<proteinExistence type="predicted"/>
<protein>
    <recommendedName>
        <fullName evidence="1">Fungal death-pathway protein SesB domain-containing protein</fullName>
    </recommendedName>
</protein>
<dbReference type="SUPFAM" id="SSF53167">
    <property type="entry name" value="Purine and uridine phosphorylases"/>
    <property type="match status" value="1"/>
</dbReference>
<dbReference type="Proteomes" id="UP000509510">
    <property type="component" value="Chromosome V"/>
</dbReference>
<name>A0A7H8R806_TALRU</name>
<evidence type="ECO:0000313" key="3">
    <source>
        <dbReference type="Proteomes" id="UP000509510"/>
    </source>
</evidence>